<feature type="transmembrane region" description="Helical" evidence="17">
    <location>
        <begin position="54"/>
        <end position="77"/>
    </location>
</feature>
<comment type="catalytic activity">
    <reaction evidence="9">
        <text>9-hexadecanoyloxy-octadecanoate + H2O = 9-hydroxy-octadecanoate + hexadecanoate + H(+)</text>
        <dbReference type="Rhea" id="RHEA:52052"/>
        <dbReference type="ChEBI" id="CHEBI:7896"/>
        <dbReference type="ChEBI" id="CHEBI:15377"/>
        <dbReference type="ChEBI" id="CHEBI:15378"/>
        <dbReference type="ChEBI" id="CHEBI:83670"/>
        <dbReference type="ChEBI" id="CHEBI:136286"/>
    </reaction>
    <physiologicalReaction direction="left-to-right" evidence="9">
        <dbReference type="Rhea" id="RHEA:52053"/>
    </physiologicalReaction>
</comment>
<evidence type="ECO:0000256" key="13">
    <source>
        <dbReference type="ARBA" id="ARBA00049221"/>
    </source>
</evidence>
<dbReference type="OrthoDB" id="1898221at2759"/>
<protein>
    <recommendedName>
        <fullName evidence="20">Androgen-dependent TFPI-regulating protein</fullName>
    </recommendedName>
</protein>
<accession>A0A8I6S2N6</accession>
<evidence type="ECO:0000256" key="4">
    <source>
        <dbReference type="ARBA" id="ARBA00022692"/>
    </source>
</evidence>
<comment type="catalytic activity">
    <reaction evidence="11">
        <text>12-(9Z-octadecenoyloxy)-octadecanoate + H2O = 12-hydroxyoctadecanoate + (9Z)-octadecenoate + H(+)</text>
        <dbReference type="Rhea" id="RHEA:52060"/>
        <dbReference type="ChEBI" id="CHEBI:15377"/>
        <dbReference type="ChEBI" id="CHEBI:15378"/>
        <dbReference type="ChEBI" id="CHEBI:30823"/>
        <dbReference type="ChEBI" id="CHEBI:84201"/>
        <dbReference type="ChEBI" id="CHEBI:136302"/>
    </reaction>
    <physiologicalReaction direction="left-to-right" evidence="11">
        <dbReference type="Rhea" id="RHEA:52061"/>
    </physiologicalReaction>
</comment>
<evidence type="ECO:0000256" key="14">
    <source>
        <dbReference type="ARBA" id="ARBA00049296"/>
    </source>
</evidence>
<evidence type="ECO:0000256" key="3">
    <source>
        <dbReference type="ARBA" id="ARBA00009300"/>
    </source>
</evidence>
<dbReference type="PANTHER" id="PTHR10989">
    <property type="entry name" value="ANDROGEN-INDUCED PROTEIN 1-RELATED"/>
    <property type="match status" value="1"/>
</dbReference>
<evidence type="ECO:0000256" key="15">
    <source>
        <dbReference type="ARBA" id="ARBA00049322"/>
    </source>
</evidence>
<evidence type="ECO:0000256" key="5">
    <source>
        <dbReference type="ARBA" id="ARBA00022989"/>
    </source>
</evidence>
<feature type="transmembrane region" description="Helical" evidence="17">
    <location>
        <begin position="209"/>
        <end position="229"/>
    </location>
</feature>
<evidence type="ECO:0000256" key="9">
    <source>
        <dbReference type="ARBA" id="ARBA00047863"/>
    </source>
</evidence>
<dbReference type="KEGG" id="clec:106670294"/>
<comment type="catalytic activity">
    <reaction evidence="15">
        <text>13-(9Z-hexadecenoyloxy)-octadecanoate + H2O = 13-hydroxy-octadecanoate + (9Z)-hexadecenoate + H(+)</text>
        <dbReference type="Rhea" id="RHEA:52076"/>
        <dbReference type="ChEBI" id="CHEBI:15377"/>
        <dbReference type="ChEBI" id="CHEBI:15378"/>
        <dbReference type="ChEBI" id="CHEBI:32372"/>
        <dbReference type="ChEBI" id="CHEBI:136304"/>
        <dbReference type="ChEBI" id="CHEBI:136315"/>
    </reaction>
    <physiologicalReaction direction="left-to-right" evidence="15">
        <dbReference type="Rhea" id="RHEA:52077"/>
    </physiologicalReaction>
</comment>
<comment type="catalytic activity">
    <reaction evidence="13">
        <text>9-octadecanoyloxy-octadecanoate + H2O = 9-hydroxy-octadecanoate + octadecanoate + H(+)</text>
        <dbReference type="Rhea" id="RHEA:52096"/>
        <dbReference type="ChEBI" id="CHEBI:15377"/>
        <dbReference type="ChEBI" id="CHEBI:15378"/>
        <dbReference type="ChEBI" id="CHEBI:25629"/>
        <dbReference type="ChEBI" id="CHEBI:136286"/>
        <dbReference type="ChEBI" id="CHEBI:136373"/>
    </reaction>
    <physiologicalReaction direction="left-to-right" evidence="13">
        <dbReference type="Rhea" id="RHEA:52097"/>
    </physiologicalReaction>
</comment>
<organism evidence="18 19">
    <name type="scientific">Cimex lectularius</name>
    <name type="common">Bed bug</name>
    <name type="synonym">Acanthia lectularia</name>
    <dbReference type="NCBI Taxonomy" id="79782"/>
    <lineage>
        <taxon>Eukaryota</taxon>
        <taxon>Metazoa</taxon>
        <taxon>Ecdysozoa</taxon>
        <taxon>Arthropoda</taxon>
        <taxon>Hexapoda</taxon>
        <taxon>Insecta</taxon>
        <taxon>Pterygota</taxon>
        <taxon>Neoptera</taxon>
        <taxon>Paraneoptera</taxon>
        <taxon>Hemiptera</taxon>
        <taxon>Heteroptera</taxon>
        <taxon>Panheteroptera</taxon>
        <taxon>Cimicomorpha</taxon>
        <taxon>Cimicidae</taxon>
        <taxon>Cimex</taxon>
    </lineage>
</organism>
<sequence>MDIKLFNRCLHTSVSVVNIITMISGLFLLASATMTKAHLFENQFLLHCWNCRGLYLSLWVTVVQHIYFGICSALDIIDVYSQKTQLLLKLQDYMNRIASYLLFTIVFPFSWSVFLLFWSVYFWDRNLIYPPIVEELFPPWINHVMHTLPVPLSVIYMMTSNSKGPSKISSLSGLVAFLAVYSYVFFSYYNNEGKWIYKALDMMTPTQLGWVFAFAALGPVCFLFLGYKLNETMDYCKRHSSLVMFS</sequence>
<gene>
    <name evidence="18" type="primary">106670294</name>
</gene>
<comment type="catalytic activity">
    <reaction evidence="7">
        <text>12-hexadecanoyloxy-octadecanoate + H2O = 12-hydroxyoctadecanoate + hexadecanoate + H(+)</text>
        <dbReference type="Rhea" id="RHEA:52056"/>
        <dbReference type="ChEBI" id="CHEBI:7896"/>
        <dbReference type="ChEBI" id="CHEBI:15377"/>
        <dbReference type="ChEBI" id="CHEBI:15378"/>
        <dbReference type="ChEBI" id="CHEBI:83677"/>
        <dbReference type="ChEBI" id="CHEBI:84201"/>
    </reaction>
    <physiologicalReaction direction="left-to-right" evidence="7">
        <dbReference type="Rhea" id="RHEA:52057"/>
    </physiologicalReaction>
</comment>
<evidence type="ECO:0000313" key="19">
    <source>
        <dbReference type="Proteomes" id="UP000494040"/>
    </source>
</evidence>
<evidence type="ECO:0000256" key="16">
    <source>
        <dbReference type="ARBA" id="ARBA00049428"/>
    </source>
</evidence>
<comment type="catalytic activity">
    <reaction evidence="16">
        <text>12-(9Z-hexadecenoyloxy)-octadecanoate + H2O = 12-hydroxyoctadecanoate + (9Z)-hexadecenoate + H(+)</text>
        <dbReference type="Rhea" id="RHEA:52072"/>
        <dbReference type="ChEBI" id="CHEBI:15377"/>
        <dbReference type="ChEBI" id="CHEBI:15378"/>
        <dbReference type="ChEBI" id="CHEBI:32372"/>
        <dbReference type="ChEBI" id="CHEBI:84201"/>
        <dbReference type="ChEBI" id="CHEBI:136312"/>
    </reaction>
    <physiologicalReaction direction="left-to-right" evidence="16">
        <dbReference type="Rhea" id="RHEA:52073"/>
    </physiologicalReaction>
</comment>
<comment type="catalytic activity">
    <reaction evidence="14">
        <text>13-(9Z-octadecenoyloxy)-octadecanoate + H2O = 13-hydroxy-octadecanoate + (9Z)-octadecenoate + H(+)</text>
        <dbReference type="Rhea" id="RHEA:52064"/>
        <dbReference type="ChEBI" id="CHEBI:15377"/>
        <dbReference type="ChEBI" id="CHEBI:15378"/>
        <dbReference type="ChEBI" id="CHEBI:30823"/>
        <dbReference type="ChEBI" id="CHEBI:136303"/>
        <dbReference type="ChEBI" id="CHEBI:136304"/>
    </reaction>
    <physiologicalReaction direction="left-to-right" evidence="14">
        <dbReference type="Rhea" id="RHEA:52065"/>
    </physiologicalReaction>
</comment>
<dbReference type="OMA" id="FEMNIMI"/>
<evidence type="ECO:0000313" key="18">
    <source>
        <dbReference type="EnsemblMetazoa" id="XP_014255970.1"/>
    </source>
</evidence>
<comment type="subcellular location">
    <subcellularLocation>
        <location evidence="2">Endomembrane system</location>
        <topology evidence="2">Multi-pass membrane protein</topology>
    </subcellularLocation>
</comment>
<evidence type="ECO:0000256" key="8">
    <source>
        <dbReference type="ARBA" id="ARBA00047427"/>
    </source>
</evidence>
<dbReference type="EnsemblMetazoa" id="XM_014400484.2">
    <property type="protein sequence ID" value="XP_014255970.1"/>
    <property type="gene ID" value="LOC106670294"/>
</dbReference>
<dbReference type="InterPro" id="IPR006838">
    <property type="entry name" value="ADTRP_AIG1"/>
</dbReference>
<comment type="catalytic activity">
    <reaction evidence="1">
        <text>9-(9Z-hexadecenoyloxy)-octadecanoate + H2O = (9Z)-hexadecenoate + 9-hydroxy-octadecanoate + H(+)</text>
        <dbReference type="Rhea" id="RHEA:52068"/>
        <dbReference type="ChEBI" id="CHEBI:15377"/>
        <dbReference type="ChEBI" id="CHEBI:15378"/>
        <dbReference type="ChEBI" id="CHEBI:32372"/>
        <dbReference type="ChEBI" id="CHEBI:136286"/>
        <dbReference type="ChEBI" id="CHEBI:136309"/>
    </reaction>
    <physiologicalReaction direction="left-to-right" evidence="1">
        <dbReference type="Rhea" id="RHEA:52069"/>
    </physiologicalReaction>
</comment>
<comment type="similarity">
    <text evidence="3">Belongs to the AIG1 family.</text>
</comment>
<keyword evidence="19" id="KW-1185">Reference proteome</keyword>
<dbReference type="GO" id="GO:0012505">
    <property type="term" value="C:endomembrane system"/>
    <property type="evidence" value="ECO:0007669"/>
    <property type="project" value="UniProtKB-SubCell"/>
</dbReference>
<evidence type="ECO:0000256" key="1">
    <source>
        <dbReference type="ARBA" id="ARBA00000923"/>
    </source>
</evidence>
<dbReference type="PANTHER" id="PTHR10989:SF16">
    <property type="entry name" value="AT02829P-RELATED"/>
    <property type="match status" value="1"/>
</dbReference>
<evidence type="ECO:0000256" key="17">
    <source>
        <dbReference type="SAM" id="Phobius"/>
    </source>
</evidence>
<evidence type="ECO:0000256" key="11">
    <source>
        <dbReference type="ARBA" id="ARBA00048701"/>
    </source>
</evidence>
<keyword evidence="5 17" id="KW-1133">Transmembrane helix</keyword>
<evidence type="ECO:0000256" key="6">
    <source>
        <dbReference type="ARBA" id="ARBA00023136"/>
    </source>
</evidence>
<dbReference type="Proteomes" id="UP000494040">
    <property type="component" value="Unassembled WGS sequence"/>
</dbReference>
<feature type="transmembrane region" description="Helical" evidence="17">
    <location>
        <begin position="97"/>
        <end position="120"/>
    </location>
</feature>
<evidence type="ECO:0000256" key="12">
    <source>
        <dbReference type="ARBA" id="ARBA00048800"/>
    </source>
</evidence>
<feature type="transmembrane region" description="Helical" evidence="17">
    <location>
        <begin position="171"/>
        <end position="189"/>
    </location>
</feature>
<evidence type="ECO:0000256" key="7">
    <source>
        <dbReference type="ARBA" id="ARBA00047368"/>
    </source>
</evidence>
<dbReference type="AlphaFoldDB" id="A0A8I6S2N6"/>
<comment type="catalytic activity">
    <reaction evidence="10">
        <text>12-octadecanoyloxy-octadecanoate + H2O = 12-hydroxyoctadecanoate + octadecanoate + H(+)</text>
        <dbReference type="Rhea" id="RHEA:52080"/>
        <dbReference type="ChEBI" id="CHEBI:15377"/>
        <dbReference type="ChEBI" id="CHEBI:15378"/>
        <dbReference type="ChEBI" id="CHEBI:25629"/>
        <dbReference type="ChEBI" id="CHEBI:84201"/>
        <dbReference type="ChEBI" id="CHEBI:136330"/>
    </reaction>
    <physiologicalReaction direction="left-to-right" evidence="10">
        <dbReference type="Rhea" id="RHEA:52081"/>
    </physiologicalReaction>
</comment>
<keyword evidence="4 17" id="KW-0812">Transmembrane</keyword>
<evidence type="ECO:0000256" key="2">
    <source>
        <dbReference type="ARBA" id="ARBA00004127"/>
    </source>
</evidence>
<dbReference type="GO" id="GO:0016020">
    <property type="term" value="C:membrane"/>
    <property type="evidence" value="ECO:0007669"/>
    <property type="project" value="InterPro"/>
</dbReference>
<evidence type="ECO:0008006" key="20">
    <source>
        <dbReference type="Google" id="ProtNLM"/>
    </source>
</evidence>
<comment type="catalytic activity">
    <reaction evidence="8">
        <text>13-octadecanoyloxy-octadecanoate + H2O = 13-hydroxy-octadecanoate + octadecanoate + H(+)</text>
        <dbReference type="Rhea" id="RHEA:52084"/>
        <dbReference type="ChEBI" id="CHEBI:15377"/>
        <dbReference type="ChEBI" id="CHEBI:15378"/>
        <dbReference type="ChEBI" id="CHEBI:25629"/>
        <dbReference type="ChEBI" id="CHEBI:136304"/>
        <dbReference type="ChEBI" id="CHEBI:136335"/>
    </reaction>
    <physiologicalReaction direction="left-to-right" evidence="8">
        <dbReference type="Rhea" id="RHEA:52085"/>
    </physiologicalReaction>
</comment>
<reference evidence="18" key="1">
    <citation type="submission" date="2022-01" db="UniProtKB">
        <authorList>
            <consortium name="EnsemblMetazoa"/>
        </authorList>
    </citation>
    <scope>IDENTIFICATION</scope>
</reference>
<feature type="transmembrane region" description="Helical" evidence="17">
    <location>
        <begin position="12"/>
        <end position="34"/>
    </location>
</feature>
<evidence type="ECO:0000256" key="10">
    <source>
        <dbReference type="ARBA" id="ARBA00048680"/>
    </source>
</evidence>
<comment type="catalytic activity">
    <reaction evidence="12">
        <text>9-(9Z-octadecenoyloxy)-octadecanoate + H2O = 9-hydroxy-octadecanoate + (9Z)-octadecenoate + H(+)</text>
        <dbReference type="Rhea" id="RHEA:52048"/>
        <dbReference type="ChEBI" id="CHEBI:15377"/>
        <dbReference type="ChEBI" id="CHEBI:15378"/>
        <dbReference type="ChEBI" id="CHEBI:30823"/>
        <dbReference type="ChEBI" id="CHEBI:136282"/>
        <dbReference type="ChEBI" id="CHEBI:136286"/>
    </reaction>
    <physiologicalReaction direction="left-to-right" evidence="12">
        <dbReference type="Rhea" id="RHEA:52049"/>
    </physiologicalReaction>
</comment>
<dbReference type="Pfam" id="PF04750">
    <property type="entry name" value="Far-17a_AIG1"/>
    <property type="match status" value="1"/>
</dbReference>
<keyword evidence="6 17" id="KW-0472">Membrane</keyword>
<proteinExistence type="inferred from homology"/>
<name>A0A8I6S2N6_CIMLE</name>